<proteinExistence type="predicted"/>
<accession>A0A170QBB0</accession>
<evidence type="ECO:0000313" key="1">
    <source>
        <dbReference type="EMBL" id="CUV03703.1"/>
    </source>
</evidence>
<reference evidence="1" key="1">
    <citation type="submission" date="2015-10" db="EMBL/GenBank/DDBJ databases">
        <authorList>
            <person name="Gilbert D.G."/>
        </authorList>
    </citation>
    <scope>NUCLEOTIDE SEQUENCE</scope>
</reference>
<protein>
    <submittedName>
        <fullName evidence="1">Uncharacterized protein</fullName>
    </submittedName>
</protein>
<dbReference type="EMBL" id="FAXA01000458">
    <property type="protein sequence ID" value="CUV03703.1"/>
    <property type="molecule type" value="Genomic_DNA"/>
</dbReference>
<dbReference type="AlphaFoldDB" id="A0A170QBB0"/>
<organism evidence="1">
    <name type="scientific">hydrothermal vent metagenome</name>
    <dbReference type="NCBI Taxonomy" id="652676"/>
    <lineage>
        <taxon>unclassified sequences</taxon>
        <taxon>metagenomes</taxon>
        <taxon>ecological metagenomes</taxon>
    </lineage>
</organism>
<gene>
    <name evidence="1" type="ORF">MGWOODY_Clf2884</name>
</gene>
<sequence length="96" mass="10795">MTQASNPAHTMDQLDAMSIESAQVLSFDERNALLDQIIAEGRYEATGYVSYRTGMYTDYFDEDLTRILKMEGVKVYVRGTTSANFDGEVVGYNSME</sequence>
<name>A0A170QBB0_9ZZZZ</name>